<feature type="region of interest" description="Disordered" evidence="1">
    <location>
        <begin position="162"/>
        <end position="206"/>
    </location>
</feature>
<dbReference type="Ensembl" id="ENSMPUT00000014401.1">
    <property type="protein sequence ID" value="ENSMPUP00000014175.1"/>
    <property type="gene ID" value="ENSMPUG00000014282.1"/>
</dbReference>
<name>M3YS65_MUSPF</name>
<sequence>MSKIVMKSRTPPSLFWGAQKGPRRSLEAMCPPRCQASFLLPGSPSAGSCTSRPHPVPMAKERRTHLLLVFMVMPLHWVFHSIRRTRLLFKSCDLPTSLITWGAKRQSSASSVSSGALSPSAVHSAVWAAATGLEGKWTNRRSSASQHPPCCAFLEQPVISSGFPQALSSPGSPPLSSSSTDRPGQSVSSAHPSIGPPAQKESLALQ</sequence>
<evidence type="ECO:0000256" key="1">
    <source>
        <dbReference type="SAM" id="MobiDB-lite"/>
    </source>
</evidence>
<reference evidence="2" key="1">
    <citation type="submission" date="2024-06" db="UniProtKB">
        <authorList>
            <consortium name="Ensembl"/>
        </authorList>
    </citation>
    <scope>IDENTIFICATION</scope>
</reference>
<organism evidence="2">
    <name type="scientific">Mustela putorius furo</name>
    <name type="common">European domestic ferret</name>
    <name type="synonym">Mustela furo</name>
    <dbReference type="NCBI Taxonomy" id="9669"/>
    <lineage>
        <taxon>Eukaryota</taxon>
        <taxon>Metazoa</taxon>
        <taxon>Chordata</taxon>
        <taxon>Craniata</taxon>
        <taxon>Vertebrata</taxon>
        <taxon>Euteleostomi</taxon>
        <taxon>Mammalia</taxon>
        <taxon>Eutheria</taxon>
        <taxon>Laurasiatheria</taxon>
        <taxon>Carnivora</taxon>
        <taxon>Caniformia</taxon>
        <taxon>Musteloidea</taxon>
        <taxon>Mustelidae</taxon>
        <taxon>Mustelinae</taxon>
        <taxon>Mustela</taxon>
    </lineage>
</organism>
<dbReference type="EMBL" id="AEYP01000977">
    <property type="status" value="NOT_ANNOTATED_CDS"/>
    <property type="molecule type" value="Genomic_DNA"/>
</dbReference>
<dbReference type="AlphaFoldDB" id="M3YS65"/>
<feature type="compositionally biased region" description="Low complexity" evidence="1">
    <location>
        <begin position="167"/>
        <end position="179"/>
    </location>
</feature>
<proteinExistence type="predicted"/>
<dbReference type="HOGENOM" id="CLU_1331574_0_0_1"/>
<protein>
    <submittedName>
        <fullName evidence="2">Uncharacterized protein</fullName>
    </submittedName>
</protein>
<dbReference type="InParanoid" id="M3YS65"/>
<feature type="compositionally biased region" description="Polar residues" evidence="1">
    <location>
        <begin position="180"/>
        <end position="191"/>
    </location>
</feature>
<evidence type="ECO:0000313" key="2">
    <source>
        <dbReference type="Ensembl" id="ENSMPUP00000014175.1"/>
    </source>
</evidence>
<accession>M3YS65</accession>